<keyword evidence="2" id="KW-0732">Signal</keyword>
<dbReference type="PROSITE" id="PS51257">
    <property type="entry name" value="PROKAR_LIPOPROTEIN"/>
    <property type="match status" value="1"/>
</dbReference>
<proteinExistence type="predicted"/>
<feature type="compositionally biased region" description="Low complexity" evidence="1">
    <location>
        <begin position="74"/>
        <end position="91"/>
    </location>
</feature>
<reference evidence="3 4" key="1">
    <citation type="submission" date="2015-09" db="EMBL/GenBank/DDBJ databases">
        <title>Sorangium comparison.</title>
        <authorList>
            <person name="Zaburannyi N."/>
            <person name="Bunk B."/>
            <person name="Overmann J."/>
            <person name="Mueller R."/>
        </authorList>
    </citation>
    <scope>NUCLEOTIDE SEQUENCE [LARGE SCALE GENOMIC DNA]</scope>
    <source>
        <strain evidence="3 4">So ceGT47</strain>
    </source>
</reference>
<feature type="region of interest" description="Disordered" evidence="1">
    <location>
        <begin position="27"/>
        <end position="93"/>
    </location>
</feature>
<name>A0A4P2PXP9_SORCE</name>
<evidence type="ECO:0000256" key="2">
    <source>
        <dbReference type="SAM" id="SignalP"/>
    </source>
</evidence>
<feature type="compositionally biased region" description="Gly residues" evidence="1">
    <location>
        <begin position="34"/>
        <end position="50"/>
    </location>
</feature>
<accession>A0A4P2PXP9</accession>
<organism evidence="3 4">
    <name type="scientific">Sorangium cellulosum</name>
    <name type="common">Polyangium cellulosum</name>
    <dbReference type="NCBI Taxonomy" id="56"/>
    <lineage>
        <taxon>Bacteria</taxon>
        <taxon>Pseudomonadati</taxon>
        <taxon>Myxococcota</taxon>
        <taxon>Polyangia</taxon>
        <taxon>Polyangiales</taxon>
        <taxon>Polyangiaceae</taxon>
        <taxon>Sorangium</taxon>
    </lineage>
</organism>
<evidence type="ECO:0008006" key="5">
    <source>
        <dbReference type="Google" id="ProtNLM"/>
    </source>
</evidence>
<dbReference type="EMBL" id="CP012670">
    <property type="protein sequence ID" value="AUX21604.1"/>
    <property type="molecule type" value="Genomic_DNA"/>
</dbReference>
<evidence type="ECO:0000313" key="3">
    <source>
        <dbReference type="EMBL" id="AUX21604.1"/>
    </source>
</evidence>
<evidence type="ECO:0000313" key="4">
    <source>
        <dbReference type="Proteomes" id="UP000295781"/>
    </source>
</evidence>
<evidence type="ECO:0000256" key="1">
    <source>
        <dbReference type="SAM" id="MobiDB-lite"/>
    </source>
</evidence>
<dbReference type="Proteomes" id="UP000295781">
    <property type="component" value="Chromosome"/>
</dbReference>
<feature type="chain" id="PRO_5020815647" description="Secreted protein" evidence="2">
    <location>
        <begin position="25"/>
        <end position="458"/>
    </location>
</feature>
<dbReference type="RefSeq" id="WP_242516081.1">
    <property type="nucleotide sequence ID" value="NZ_CP012670.1"/>
</dbReference>
<protein>
    <recommendedName>
        <fullName evidence="5">Secreted protein</fullName>
    </recommendedName>
</protein>
<sequence>MRNVLPVSLAARAVPLLLVSVLSASCSRNPPERPGGGGAGGHPATGGAGGHPATSGATQGSTHGSGTAGEAATDAGVPVDAGPDVAAPPGDSAWKAAGWLDGCQVDVADEPKKALPPLRWEPCPGGAPGCTSLAVDWDHDKYPRTASPSVVRWGDGYRVGLVLQRLGDQRAGVYDADGTPLAAWRSKDYCLLTVPEVGHERVWLGAQRVGVDAIASAYLVSGYDELASASQPIPVDVSNRGLTASDDTLVLSGPDVGAITIYDRISNKAREFGPRSGDGAPSIDRMHPVGDSAVGLAFFEDRTTEGWIWNRKAHSIEPLHRAESPRILVDFTSDGQTLVWLEASPVSDDGLHGPSTLWTSPFAAAKADLAPTPRRPGPVIGYPISAVGEGFYAVYAIGEKAIHVYRLSDAHHWSFKTPPEVFDLQDIAHVDSREVWVWVRGGIVRQAISELGAGDPAP</sequence>
<gene>
    <name evidence="3" type="ORF">SOCEGT47_020900</name>
</gene>
<feature type="signal peptide" evidence="2">
    <location>
        <begin position="1"/>
        <end position="24"/>
    </location>
</feature>
<dbReference type="AlphaFoldDB" id="A0A4P2PXP9"/>